<dbReference type="InterPro" id="IPR050904">
    <property type="entry name" value="Adhesion/Biosynth-related"/>
</dbReference>
<dbReference type="Gene3D" id="2.30.180.10">
    <property type="entry name" value="FAS1 domain"/>
    <property type="match status" value="2"/>
</dbReference>
<evidence type="ECO:0000256" key="1">
    <source>
        <dbReference type="SAM" id="SignalP"/>
    </source>
</evidence>
<dbReference type="SMART" id="SM00554">
    <property type="entry name" value="FAS1"/>
    <property type="match status" value="1"/>
</dbReference>
<name>A0A3E1YH23_9BACT</name>
<feature type="signal peptide" evidence="1">
    <location>
        <begin position="1"/>
        <end position="17"/>
    </location>
</feature>
<comment type="caution">
    <text evidence="3">The sequence shown here is derived from an EMBL/GenBank/DDBJ whole genome shotgun (WGS) entry which is preliminary data.</text>
</comment>
<keyword evidence="1" id="KW-0732">Signal</keyword>
<proteinExistence type="predicted"/>
<dbReference type="RefSeq" id="WP_116973849.1">
    <property type="nucleotide sequence ID" value="NZ_QPMM01000001.1"/>
</dbReference>
<dbReference type="InterPro" id="IPR036378">
    <property type="entry name" value="FAS1_dom_sf"/>
</dbReference>
<evidence type="ECO:0000259" key="2">
    <source>
        <dbReference type="PROSITE" id="PS50213"/>
    </source>
</evidence>
<evidence type="ECO:0000313" key="3">
    <source>
        <dbReference type="EMBL" id="RFS26658.1"/>
    </source>
</evidence>
<protein>
    <submittedName>
        <fullName evidence="3">Fasciclin domain-containing protein</fullName>
    </submittedName>
</protein>
<accession>A0A3E1YH23</accession>
<dbReference type="Proteomes" id="UP000260644">
    <property type="component" value="Unassembled WGS sequence"/>
</dbReference>
<dbReference type="PROSITE" id="PS50213">
    <property type="entry name" value="FAS1"/>
    <property type="match status" value="2"/>
</dbReference>
<dbReference type="PROSITE" id="PS51257">
    <property type="entry name" value="PROKAR_LIPOPROTEIN"/>
    <property type="match status" value="1"/>
</dbReference>
<dbReference type="Pfam" id="PF02469">
    <property type="entry name" value="Fasciclin"/>
    <property type="match status" value="1"/>
</dbReference>
<dbReference type="PANTHER" id="PTHR10900">
    <property type="entry name" value="PERIOSTIN-RELATED"/>
    <property type="match status" value="1"/>
</dbReference>
<feature type="chain" id="PRO_5017624792" evidence="1">
    <location>
        <begin position="18"/>
        <end position="396"/>
    </location>
</feature>
<reference evidence="3 4" key="1">
    <citation type="submission" date="2018-07" db="EMBL/GenBank/DDBJ databases">
        <title>Chitinophaga K2CV101002-2 sp. nov., isolated from a monsoon evergreen broad-leaved forest soil.</title>
        <authorList>
            <person name="Lv Y."/>
        </authorList>
    </citation>
    <scope>NUCLEOTIDE SEQUENCE [LARGE SCALE GENOMIC DNA]</scope>
    <source>
        <strain evidence="3 4">GDMCC 1.1288</strain>
    </source>
</reference>
<gene>
    <name evidence="3" type="ORF">DVR12_02385</name>
</gene>
<dbReference type="AlphaFoldDB" id="A0A3E1YH23"/>
<keyword evidence="4" id="KW-1185">Reference proteome</keyword>
<evidence type="ECO:0000313" key="4">
    <source>
        <dbReference type="Proteomes" id="UP000260644"/>
    </source>
</evidence>
<sequence>MKSIIKFLLPAFVLLMACTKQDIMPEPIGSPVDGTKGPIKTWQQIIEESPYTLFKAALAKSGMDQVLKTSNIPNYTLLVPTDDAFNAAGWTAQRINTSSKEELSAMLSFHIISSRLESASMQDIRGNIPAKTISSRQLDGHGNWYKRYNDYLYIGKYGDSLMINGIGQNKWGVVTPGINGMVYPISHVLMPPTESMWEYIENNPEFSLYRDAILLSDSLYTEMWMYMGIIDLLNSGTGIAPFTLYLPTNEAFHKSGFNTTEDIYNYCMRSWPLPDPDYDENLFYQQPVTAIDSILFPHGTEVYTTSQLFGEAELGPVYFSNDLLDIPYLLSGMTLYKGERYSTGPVHISLDFRNNNGQPMIRRYGTNMPFVPLKSKDHRVLNGVIHVVDDLMQLSN</sequence>
<dbReference type="PANTHER" id="PTHR10900:SF77">
    <property type="entry name" value="FI19380P1"/>
    <property type="match status" value="1"/>
</dbReference>
<dbReference type="EMBL" id="QPMM01000001">
    <property type="protein sequence ID" value="RFS26658.1"/>
    <property type="molecule type" value="Genomic_DNA"/>
</dbReference>
<dbReference type="OrthoDB" id="642764at2"/>
<organism evidence="3 4">
    <name type="scientific">Chitinophaga silvatica</name>
    <dbReference type="NCBI Taxonomy" id="2282649"/>
    <lineage>
        <taxon>Bacteria</taxon>
        <taxon>Pseudomonadati</taxon>
        <taxon>Bacteroidota</taxon>
        <taxon>Chitinophagia</taxon>
        <taxon>Chitinophagales</taxon>
        <taxon>Chitinophagaceae</taxon>
        <taxon>Chitinophaga</taxon>
    </lineage>
</organism>
<feature type="domain" description="FAS1" evidence="2">
    <location>
        <begin position="38"/>
        <end position="189"/>
    </location>
</feature>
<dbReference type="InterPro" id="IPR000782">
    <property type="entry name" value="FAS1_domain"/>
</dbReference>
<feature type="domain" description="FAS1" evidence="2">
    <location>
        <begin position="193"/>
        <end position="392"/>
    </location>
</feature>
<dbReference type="SUPFAM" id="SSF82153">
    <property type="entry name" value="FAS1 domain"/>
    <property type="match status" value="2"/>
</dbReference>